<dbReference type="OrthoDB" id="26203at2759"/>
<comment type="caution">
    <text evidence="3">The sequence shown here is derived from an EMBL/GenBank/DDBJ whole genome shotgun (WGS) entry which is preliminary data.</text>
</comment>
<accession>A0A2S6BTN7</accession>
<feature type="transmembrane region" description="Helical" evidence="2">
    <location>
        <begin position="77"/>
        <end position="99"/>
    </location>
</feature>
<dbReference type="PANTHER" id="PTHR42058">
    <property type="entry name" value="G_PROTEIN_RECEP_F2_4 DOMAIN-CONTAINING PROTEIN"/>
    <property type="match status" value="1"/>
</dbReference>
<keyword evidence="2" id="KW-0812">Transmembrane</keyword>
<feature type="transmembrane region" description="Helical" evidence="2">
    <location>
        <begin position="367"/>
        <end position="387"/>
    </location>
</feature>
<sequence length="459" mass="50809">MSTDIGNLLGRLGNQDAAGCPAPFIGEALHPFRGGFYGGRNCAENPLAPAGNASRCCIPCPVYDYTYRADFKSLTDGAAWVNVAGFILCTFLLLSNAVLPAAITRRSYLNIVILIGILILELGFIVPLARQPEQCFDPVTPNGQGSDLTCAFSGAFLAFGLLFYVVWILIRSLFMHVQVCWNRTPDKISYIAANVAAFSITISLTTATLAHTGVSYRFGGYCHINVRSLATYWGWLFGFGGTACLLQIATMIYCIKVYMSSAWNKRNDPSTKSASIVSSSRTQSARAKARRVRQVLLLQWRSITLAFLAVFTTAFVCVVFMIYDNELTIEAFDNVDKLIPWLLCIIETQGKEQCLNLTSPFVISENIAVATLFILSFVGIEAFFLLCRWEIFGAWWSLIRRPQWKRNNSSVSDFMVHQAQQREQKTPVVEEKTPREQETAVNDTNAVRPGRDDAAAAGV</sequence>
<organism evidence="3 4">
    <name type="scientific">Cercospora berteroae</name>
    <dbReference type="NCBI Taxonomy" id="357750"/>
    <lineage>
        <taxon>Eukaryota</taxon>
        <taxon>Fungi</taxon>
        <taxon>Dikarya</taxon>
        <taxon>Ascomycota</taxon>
        <taxon>Pezizomycotina</taxon>
        <taxon>Dothideomycetes</taxon>
        <taxon>Dothideomycetidae</taxon>
        <taxon>Mycosphaerellales</taxon>
        <taxon>Mycosphaerellaceae</taxon>
        <taxon>Cercospora</taxon>
    </lineage>
</organism>
<evidence type="ECO:0008006" key="5">
    <source>
        <dbReference type="Google" id="ProtNLM"/>
    </source>
</evidence>
<keyword evidence="2" id="KW-0472">Membrane</keyword>
<dbReference type="InterPro" id="IPR053247">
    <property type="entry name" value="GPCR_GPR1/git3-like"/>
</dbReference>
<dbReference type="Proteomes" id="UP000237631">
    <property type="component" value="Unassembled WGS sequence"/>
</dbReference>
<keyword evidence="2" id="KW-1133">Transmembrane helix</keyword>
<feature type="region of interest" description="Disordered" evidence="1">
    <location>
        <begin position="418"/>
        <end position="459"/>
    </location>
</feature>
<feature type="compositionally biased region" description="Basic and acidic residues" evidence="1">
    <location>
        <begin position="449"/>
        <end position="459"/>
    </location>
</feature>
<dbReference type="PANTHER" id="PTHR42058:SF1">
    <property type="entry name" value="G-PROTEIN COUPLED RECEPTORS FAMILY 2 PROFILE 2 DOMAIN-CONTAINING PROTEIN"/>
    <property type="match status" value="1"/>
</dbReference>
<dbReference type="AlphaFoldDB" id="A0A2S6BTN7"/>
<dbReference type="Gene3D" id="1.20.1070.10">
    <property type="entry name" value="Rhodopsin 7-helix transmembrane proteins"/>
    <property type="match status" value="1"/>
</dbReference>
<evidence type="ECO:0000313" key="3">
    <source>
        <dbReference type="EMBL" id="PPJ50829.1"/>
    </source>
</evidence>
<name>A0A2S6BTN7_9PEZI</name>
<feature type="transmembrane region" description="Helical" evidence="2">
    <location>
        <begin position="303"/>
        <end position="323"/>
    </location>
</feature>
<feature type="compositionally biased region" description="Basic and acidic residues" evidence="1">
    <location>
        <begin position="420"/>
        <end position="438"/>
    </location>
</feature>
<reference evidence="4" key="1">
    <citation type="journal article" date="2017" name="bioRxiv">
        <title>Conservation of a gene cluster reveals novel cercosporin biosynthetic mechanisms and extends production to the genus Colletotrichum.</title>
        <authorList>
            <person name="de Jonge R."/>
            <person name="Ebert M.K."/>
            <person name="Huitt-Roehl C.R."/>
            <person name="Pal P."/>
            <person name="Suttle J.C."/>
            <person name="Spanner R.E."/>
            <person name="Neubauer J.D."/>
            <person name="Jurick W.M.II."/>
            <person name="Stott K.A."/>
            <person name="Secor G.A."/>
            <person name="Thomma B.P.H.J."/>
            <person name="Van de Peer Y."/>
            <person name="Townsend C.A."/>
            <person name="Bolton M.D."/>
        </authorList>
    </citation>
    <scope>NUCLEOTIDE SEQUENCE [LARGE SCALE GENOMIC DNA]</scope>
    <source>
        <strain evidence="4">CBS538.71</strain>
    </source>
</reference>
<keyword evidence="4" id="KW-1185">Reference proteome</keyword>
<evidence type="ECO:0000256" key="1">
    <source>
        <dbReference type="SAM" id="MobiDB-lite"/>
    </source>
</evidence>
<feature type="transmembrane region" description="Helical" evidence="2">
    <location>
        <begin position="149"/>
        <end position="170"/>
    </location>
</feature>
<feature type="transmembrane region" description="Helical" evidence="2">
    <location>
        <begin position="191"/>
        <end position="212"/>
    </location>
</feature>
<dbReference type="EMBL" id="PNEN01001774">
    <property type="protein sequence ID" value="PPJ50829.1"/>
    <property type="molecule type" value="Genomic_DNA"/>
</dbReference>
<feature type="transmembrane region" description="Helical" evidence="2">
    <location>
        <begin position="111"/>
        <end position="129"/>
    </location>
</feature>
<proteinExistence type="predicted"/>
<evidence type="ECO:0000313" key="4">
    <source>
        <dbReference type="Proteomes" id="UP000237631"/>
    </source>
</evidence>
<evidence type="ECO:0000256" key="2">
    <source>
        <dbReference type="SAM" id="Phobius"/>
    </source>
</evidence>
<protein>
    <recommendedName>
        <fullName evidence="5">G-protein coupled receptors family 2 profile 2 domain-containing protein</fullName>
    </recommendedName>
</protein>
<gene>
    <name evidence="3" type="ORF">CBER1_07272</name>
</gene>
<feature type="transmembrane region" description="Helical" evidence="2">
    <location>
        <begin position="232"/>
        <end position="255"/>
    </location>
</feature>